<dbReference type="SUPFAM" id="SSF47473">
    <property type="entry name" value="EF-hand"/>
    <property type="match status" value="1"/>
</dbReference>
<organism evidence="6 7">
    <name type="scientific">Tropilaelaps mercedesae</name>
    <dbReference type="NCBI Taxonomy" id="418985"/>
    <lineage>
        <taxon>Eukaryota</taxon>
        <taxon>Metazoa</taxon>
        <taxon>Ecdysozoa</taxon>
        <taxon>Arthropoda</taxon>
        <taxon>Chelicerata</taxon>
        <taxon>Arachnida</taxon>
        <taxon>Acari</taxon>
        <taxon>Parasitiformes</taxon>
        <taxon>Mesostigmata</taxon>
        <taxon>Gamasina</taxon>
        <taxon>Dermanyssoidea</taxon>
        <taxon>Laelapidae</taxon>
        <taxon>Tropilaelaps</taxon>
    </lineage>
</organism>
<evidence type="ECO:0000313" key="6">
    <source>
        <dbReference type="EMBL" id="OQR74051.1"/>
    </source>
</evidence>
<dbReference type="GO" id="GO:0036444">
    <property type="term" value="P:calcium import into the mitochondrion"/>
    <property type="evidence" value="ECO:0007669"/>
    <property type="project" value="TreeGrafter"/>
</dbReference>
<accession>A0A1V9XKU4</accession>
<dbReference type="InterPro" id="IPR018247">
    <property type="entry name" value="EF_Hand_1_Ca_BS"/>
</dbReference>
<dbReference type="PROSITE" id="PS00018">
    <property type="entry name" value="EF_HAND_1"/>
    <property type="match status" value="1"/>
</dbReference>
<evidence type="ECO:0000313" key="7">
    <source>
        <dbReference type="Proteomes" id="UP000192247"/>
    </source>
</evidence>
<keyword evidence="4" id="KW-0106">Calcium</keyword>
<comment type="subcellular location">
    <subcellularLocation>
        <location evidence="1">Mitochondrion inner membrane</location>
    </subcellularLocation>
</comment>
<dbReference type="OrthoDB" id="2161at2759"/>
<dbReference type="InParanoid" id="A0A1V9XKU4"/>
<keyword evidence="2" id="KW-0479">Metal-binding</keyword>
<dbReference type="GO" id="GO:0051560">
    <property type="term" value="P:mitochondrial calcium ion homeostasis"/>
    <property type="evidence" value="ECO:0007669"/>
    <property type="project" value="TreeGrafter"/>
</dbReference>
<keyword evidence="3" id="KW-0677">Repeat</keyword>
<dbReference type="GO" id="GO:0005509">
    <property type="term" value="F:calcium ion binding"/>
    <property type="evidence" value="ECO:0007669"/>
    <property type="project" value="InterPro"/>
</dbReference>
<dbReference type="Proteomes" id="UP000192247">
    <property type="component" value="Unassembled WGS sequence"/>
</dbReference>
<sequence>MEQLGCQLKRDALSLIPEAKCEAQYIRRADSDRLKSIFDKYASVEKQGERFMTANDFIVRYLGFLPDKNTNAKSLNLLGNILDTSKDGLISFREFEAYEGLLCHPEAVY</sequence>
<evidence type="ECO:0000256" key="1">
    <source>
        <dbReference type="ARBA" id="ARBA00004273"/>
    </source>
</evidence>
<keyword evidence="7" id="KW-1185">Reference proteome</keyword>
<dbReference type="InterPro" id="IPR039800">
    <property type="entry name" value="MICU1/2/3"/>
</dbReference>
<protein>
    <submittedName>
        <fullName evidence="6">Calcium-binding mitochondrial carrier protein Aralar1-like</fullName>
    </submittedName>
</protein>
<dbReference type="EMBL" id="MNPL01008792">
    <property type="protein sequence ID" value="OQR74051.1"/>
    <property type="molecule type" value="Genomic_DNA"/>
</dbReference>
<dbReference type="InterPro" id="IPR011992">
    <property type="entry name" value="EF-hand-dom_pair"/>
</dbReference>
<evidence type="ECO:0000256" key="3">
    <source>
        <dbReference type="ARBA" id="ARBA00022737"/>
    </source>
</evidence>
<dbReference type="GO" id="GO:1990246">
    <property type="term" value="C:uniplex complex"/>
    <property type="evidence" value="ECO:0007669"/>
    <property type="project" value="TreeGrafter"/>
</dbReference>
<comment type="caution">
    <text evidence="6">The sequence shown here is derived from an EMBL/GenBank/DDBJ whole genome shotgun (WGS) entry which is preliminary data.</text>
</comment>
<evidence type="ECO:0000256" key="2">
    <source>
        <dbReference type="ARBA" id="ARBA00022723"/>
    </source>
</evidence>
<dbReference type="AlphaFoldDB" id="A0A1V9XKU4"/>
<dbReference type="PANTHER" id="PTHR12294:SF1">
    <property type="entry name" value="CALCIUM UPTAKE PROTEIN 1, MITOCHONDRIAL"/>
    <property type="match status" value="1"/>
</dbReference>
<proteinExistence type="predicted"/>
<name>A0A1V9XKU4_9ACAR</name>
<dbReference type="STRING" id="418985.A0A1V9XKU4"/>
<evidence type="ECO:0000256" key="4">
    <source>
        <dbReference type="ARBA" id="ARBA00022837"/>
    </source>
</evidence>
<reference evidence="6 7" key="1">
    <citation type="journal article" date="2017" name="Gigascience">
        <title>Draft genome of the honey bee ectoparasitic mite, Tropilaelaps mercedesae, is shaped by the parasitic life history.</title>
        <authorList>
            <person name="Dong X."/>
            <person name="Armstrong S.D."/>
            <person name="Xia D."/>
            <person name="Makepeace B.L."/>
            <person name="Darby A.C."/>
            <person name="Kadowaki T."/>
        </authorList>
    </citation>
    <scope>NUCLEOTIDE SEQUENCE [LARGE SCALE GENOMIC DNA]</scope>
    <source>
        <strain evidence="6">Wuxi-XJTLU</strain>
    </source>
</reference>
<gene>
    <name evidence="6" type="ORF">BIW11_01032</name>
</gene>
<evidence type="ECO:0000256" key="5">
    <source>
        <dbReference type="ARBA" id="ARBA00023136"/>
    </source>
</evidence>
<keyword evidence="5" id="KW-0472">Membrane</keyword>
<dbReference type="PANTHER" id="PTHR12294">
    <property type="entry name" value="EF HAND DOMAIN FAMILY A1,A2-RELATED"/>
    <property type="match status" value="1"/>
</dbReference>
<feature type="non-terminal residue" evidence="6">
    <location>
        <position position="109"/>
    </location>
</feature>